<evidence type="ECO:0000256" key="3">
    <source>
        <dbReference type="ARBA" id="ARBA00022723"/>
    </source>
</evidence>
<keyword evidence="5" id="KW-0862">Zinc</keyword>
<keyword evidence="6" id="KW-0482">Metalloprotease</keyword>
<proteinExistence type="inferred from homology"/>
<comment type="similarity">
    <text evidence="1 7">Belongs to the UPF0758 family.</text>
</comment>
<evidence type="ECO:0000256" key="1">
    <source>
        <dbReference type="ARBA" id="ARBA00010243"/>
    </source>
</evidence>
<feature type="domain" description="MPN" evidence="8">
    <location>
        <begin position="116"/>
        <end position="238"/>
    </location>
</feature>
<gene>
    <name evidence="9" type="ORF">EDD75_1950</name>
</gene>
<dbReference type="Pfam" id="PF20582">
    <property type="entry name" value="UPF0758_N"/>
    <property type="match status" value="1"/>
</dbReference>
<dbReference type="NCBIfam" id="NF000642">
    <property type="entry name" value="PRK00024.1"/>
    <property type="match status" value="1"/>
</dbReference>
<dbReference type="Gene3D" id="3.40.140.10">
    <property type="entry name" value="Cytidine Deaminase, domain 2"/>
    <property type="match status" value="1"/>
</dbReference>
<reference evidence="9 10" key="1">
    <citation type="submission" date="2018-11" db="EMBL/GenBank/DDBJ databases">
        <title>Genomic Encyclopedia of Type Strains, Phase IV (KMG-IV): sequencing the most valuable type-strain genomes for metagenomic binning, comparative biology and taxonomic classification.</title>
        <authorList>
            <person name="Goeker M."/>
        </authorList>
    </citation>
    <scope>NUCLEOTIDE SEQUENCE [LARGE SCALE GENOMIC DNA]</scope>
    <source>
        <strain evidence="9 10">DSM 102936</strain>
    </source>
</reference>
<evidence type="ECO:0000256" key="5">
    <source>
        <dbReference type="ARBA" id="ARBA00022833"/>
    </source>
</evidence>
<dbReference type="SUPFAM" id="SSF102712">
    <property type="entry name" value="JAB1/MPN domain"/>
    <property type="match status" value="1"/>
</dbReference>
<organism evidence="9 10">
    <name type="scientific">Thermodesulfitimonas autotrophica</name>
    <dbReference type="NCBI Taxonomy" id="1894989"/>
    <lineage>
        <taxon>Bacteria</taxon>
        <taxon>Bacillati</taxon>
        <taxon>Bacillota</taxon>
        <taxon>Clostridia</taxon>
        <taxon>Thermoanaerobacterales</taxon>
        <taxon>Thermoanaerobacteraceae</taxon>
        <taxon>Thermodesulfitimonas</taxon>
    </lineage>
</organism>
<dbReference type="EMBL" id="RKRE01000003">
    <property type="protein sequence ID" value="RPF42837.1"/>
    <property type="molecule type" value="Genomic_DNA"/>
</dbReference>
<comment type="caution">
    <text evidence="9">The sequence shown here is derived from an EMBL/GenBank/DDBJ whole genome shotgun (WGS) entry which is preliminary data.</text>
</comment>
<dbReference type="NCBIfam" id="TIGR00608">
    <property type="entry name" value="radc"/>
    <property type="match status" value="1"/>
</dbReference>
<dbReference type="RefSeq" id="WP_123931482.1">
    <property type="nucleotide sequence ID" value="NZ_RKRE01000003.1"/>
</dbReference>
<dbReference type="PROSITE" id="PS50249">
    <property type="entry name" value="MPN"/>
    <property type="match status" value="1"/>
</dbReference>
<dbReference type="GO" id="GO:0006508">
    <property type="term" value="P:proteolysis"/>
    <property type="evidence" value="ECO:0007669"/>
    <property type="project" value="UniProtKB-KW"/>
</dbReference>
<keyword evidence="3" id="KW-0479">Metal-binding</keyword>
<keyword evidence="2" id="KW-0645">Protease</keyword>
<dbReference type="InterPro" id="IPR037518">
    <property type="entry name" value="MPN"/>
</dbReference>
<evidence type="ECO:0000313" key="10">
    <source>
        <dbReference type="Proteomes" id="UP000282654"/>
    </source>
</evidence>
<dbReference type="InterPro" id="IPR046778">
    <property type="entry name" value="UPF0758_N"/>
</dbReference>
<evidence type="ECO:0000256" key="4">
    <source>
        <dbReference type="ARBA" id="ARBA00022801"/>
    </source>
</evidence>
<sequence>MGRVDLGGEARPAYRVAMRELPQSARPRERLWRDGPGALAEAELLAIILRTGSQEGSALDLARYLLGRFGGLVGLGKASPEELSVVKGVGPAKAAQVAAALELGRRLGAAVRFRVAVNTPEDAAALVMPEMRHLEREEFRVILLDTKNRVIGVETVAVGSLNSAGVQPREVFKGAVRRSAATVILVHNHPSGDPTPSREDVALTKRLAQAGELLGIEILDHIIVGDNKYISLKAEKLL</sequence>
<evidence type="ECO:0000259" key="8">
    <source>
        <dbReference type="PROSITE" id="PS50249"/>
    </source>
</evidence>
<keyword evidence="10" id="KW-1185">Reference proteome</keyword>
<evidence type="ECO:0000256" key="2">
    <source>
        <dbReference type="ARBA" id="ARBA00022670"/>
    </source>
</evidence>
<evidence type="ECO:0000256" key="7">
    <source>
        <dbReference type="RuleBase" id="RU003797"/>
    </source>
</evidence>
<evidence type="ECO:0000256" key="6">
    <source>
        <dbReference type="ARBA" id="ARBA00023049"/>
    </source>
</evidence>
<dbReference type="Pfam" id="PF04002">
    <property type="entry name" value="RadC"/>
    <property type="match status" value="1"/>
</dbReference>
<dbReference type="InterPro" id="IPR025657">
    <property type="entry name" value="RadC_JAB"/>
</dbReference>
<dbReference type="PROSITE" id="PS01302">
    <property type="entry name" value="UPF0758"/>
    <property type="match status" value="1"/>
</dbReference>
<dbReference type="GO" id="GO:0008237">
    <property type="term" value="F:metallopeptidase activity"/>
    <property type="evidence" value="ECO:0007669"/>
    <property type="project" value="UniProtKB-KW"/>
</dbReference>
<protein>
    <submittedName>
        <fullName evidence="9">DNA replication and repair protein RadC</fullName>
    </submittedName>
</protein>
<dbReference type="PANTHER" id="PTHR30471:SF3">
    <property type="entry name" value="UPF0758 PROTEIN YEES-RELATED"/>
    <property type="match status" value="1"/>
</dbReference>
<keyword evidence="4" id="KW-0378">Hydrolase</keyword>
<dbReference type="SUPFAM" id="SSF47781">
    <property type="entry name" value="RuvA domain 2-like"/>
    <property type="match status" value="1"/>
</dbReference>
<dbReference type="Proteomes" id="UP000282654">
    <property type="component" value="Unassembled WGS sequence"/>
</dbReference>
<evidence type="ECO:0000313" key="9">
    <source>
        <dbReference type="EMBL" id="RPF42837.1"/>
    </source>
</evidence>
<dbReference type="InterPro" id="IPR020891">
    <property type="entry name" value="UPF0758_CS"/>
</dbReference>
<accession>A0A3N5ADW0</accession>
<dbReference type="GO" id="GO:0046872">
    <property type="term" value="F:metal ion binding"/>
    <property type="evidence" value="ECO:0007669"/>
    <property type="project" value="UniProtKB-KW"/>
</dbReference>
<dbReference type="Gene3D" id="1.10.150.20">
    <property type="entry name" value="5' to 3' exonuclease, C-terminal subdomain"/>
    <property type="match status" value="1"/>
</dbReference>
<dbReference type="AlphaFoldDB" id="A0A3N5ADW0"/>
<dbReference type="InterPro" id="IPR001405">
    <property type="entry name" value="UPF0758"/>
</dbReference>
<name>A0A3N5ADW0_9THEO</name>
<dbReference type="OrthoDB" id="9804482at2"/>
<dbReference type="PANTHER" id="PTHR30471">
    <property type="entry name" value="DNA REPAIR PROTEIN RADC"/>
    <property type="match status" value="1"/>
</dbReference>
<dbReference type="InterPro" id="IPR010994">
    <property type="entry name" value="RuvA_2-like"/>
</dbReference>
<dbReference type="CDD" id="cd08071">
    <property type="entry name" value="MPN_DUF2466"/>
    <property type="match status" value="1"/>
</dbReference>